<dbReference type="EMBL" id="CAJOBI010222553">
    <property type="protein sequence ID" value="CAF5045054.1"/>
    <property type="molecule type" value="Genomic_DNA"/>
</dbReference>
<dbReference type="Proteomes" id="UP000676336">
    <property type="component" value="Unassembled WGS sequence"/>
</dbReference>
<evidence type="ECO:0000313" key="2">
    <source>
        <dbReference type="Proteomes" id="UP000676336"/>
    </source>
</evidence>
<sequence>MLNINGDHCHPREPKEIQIRKFKQAVKIHAIHEITPIPQIYDEEAARIYVSTLSIAFYHLREKLDFEETLAEVIKSEFSNSLYVGCYFHYTQAIYRNIQRLGLSSKYATDEETRNTCRKIKALALMPVSLVL</sequence>
<gene>
    <name evidence="1" type="ORF">SMN809_LOCUS58859</name>
</gene>
<evidence type="ECO:0000313" key="1">
    <source>
        <dbReference type="EMBL" id="CAF5045054.1"/>
    </source>
</evidence>
<dbReference type="AlphaFoldDB" id="A0A8S3DWC4"/>
<accession>A0A8S3DWC4</accession>
<reference evidence="1" key="1">
    <citation type="submission" date="2021-02" db="EMBL/GenBank/DDBJ databases">
        <authorList>
            <person name="Nowell W R."/>
        </authorList>
    </citation>
    <scope>NUCLEOTIDE SEQUENCE</scope>
</reference>
<organism evidence="1 2">
    <name type="scientific">Rotaria magnacalcarata</name>
    <dbReference type="NCBI Taxonomy" id="392030"/>
    <lineage>
        <taxon>Eukaryota</taxon>
        <taxon>Metazoa</taxon>
        <taxon>Spiralia</taxon>
        <taxon>Gnathifera</taxon>
        <taxon>Rotifera</taxon>
        <taxon>Eurotatoria</taxon>
        <taxon>Bdelloidea</taxon>
        <taxon>Philodinida</taxon>
        <taxon>Philodinidae</taxon>
        <taxon>Rotaria</taxon>
    </lineage>
</organism>
<proteinExistence type="predicted"/>
<comment type="caution">
    <text evidence="1">The sequence shown here is derived from an EMBL/GenBank/DDBJ whole genome shotgun (WGS) entry which is preliminary data.</text>
</comment>
<name>A0A8S3DWC4_9BILA</name>
<protein>
    <submittedName>
        <fullName evidence="1">Uncharacterized protein</fullName>
    </submittedName>
</protein>